<evidence type="ECO:0008006" key="4">
    <source>
        <dbReference type="Google" id="ProtNLM"/>
    </source>
</evidence>
<keyword evidence="3" id="KW-1185">Reference proteome</keyword>
<comment type="caution">
    <text evidence="2">The sequence shown here is derived from an EMBL/GenBank/DDBJ whole genome shotgun (WGS) entry which is preliminary data.</text>
</comment>
<accession>A0A6G1CJE4</accession>
<feature type="region of interest" description="Disordered" evidence="1">
    <location>
        <begin position="1"/>
        <end position="67"/>
    </location>
</feature>
<feature type="compositionally biased region" description="Polar residues" evidence="1">
    <location>
        <begin position="11"/>
        <end position="22"/>
    </location>
</feature>
<dbReference type="OrthoDB" id="2272416at2759"/>
<sequence>MADENQENEEIGNNSVDESQVPSRGGCGRGRGSGRHDQATPSNQVENEHMGAEEDDDHSVAESQATHAAKAIRGMTLTRWTSMWLDTFDGTGTPVSAADWLCKMEKYMNGSRMALEEKADIWWEGVVEAWNPARGAIPWEVFLQQFRAKYYPESFRDRMSDELNHI</sequence>
<dbReference type="AlphaFoldDB" id="A0A6G1CJE4"/>
<evidence type="ECO:0000313" key="2">
    <source>
        <dbReference type="EMBL" id="KAF0900775.1"/>
    </source>
</evidence>
<dbReference type="EMBL" id="SPHZ02000009">
    <property type="protein sequence ID" value="KAF0900775.1"/>
    <property type="molecule type" value="Genomic_DNA"/>
</dbReference>
<gene>
    <name evidence="2" type="ORF">E2562_035055</name>
</gene>
<proteinExistence type="predicted"/>
<evidence type="ECO:0000256" key="1">
    <source>
        <dbReference type="SAM" id="MobiDB-lite"/>
    </source>
</evidence>
<protein>
    <recommendedName>
        <fullName evidence="4">Retrotransposon gag domain-containing protein</fullName>
    </recommendedName>
</protein>
<dbReference type="Proteomes" id="UP000479710">
    <property type="component" value="Unassembled WGS sequence"/>
</dbReference>
<feature type="compositionally biased region" description="Acidic residues" evidence="1">
    <location>
        <begin position="1"/>
        <end position="10"/>
    </location>
</feature>
<evidence type="ECO:0000313" key="3">
    <source>
        <dbReference type="Proteomes" id="UP000479710"/>
    </source>
</evidence>
<reference evidence="2 3" key="1">
    <citation type="submission" date="2019-11" db="EMBL/GenBank/DDBJ databases">
        <title>Whole genome sequence of Oryza granulata.</title>
        <authorList>
            <person name="Li W."/>
        </authorList>
    </citation>
    <scope>NUCLEOTIDE SEQUENCE [LARGE SCALE GENOMIC DNA]</scope>
    <source>
        <strain evidence="3">cv. Menghai</strain>
        <tissue evidence="2">Leaf</tissue>
    </source>
</reference>
<organism evidence="2 3">
    <name type="scientific">Oryza meyeriana var. granulata</name>
    <dbReference type="NCBI Taxonomy" id="110450"/>
    <lineage>
        <taxon>Eukaryota</taxon>
        <taxon>Viridiplantae</taxon>
        <taxon>Streptophyta</taxon>
        <taxon>Embryophyta</taxon>
        <taxon>Tracheophyta</taxon>
        <taxon>Spermatophyta</taxon>
        <taxon>Magnoliopsida</taxon>
        <taxon>Liliopsida</taxon>
        <taxon>Poales</taxon>
        <taxon>Poaceae</taxon>
        <taxon>BOP clade</taxon>
        <taxon>Oryzoideae</taxon>
        <taxon>Oryzeae</taxon>
        <taxon>Oryzinae</taxon>
        <taxon>Oryza</taxon>
        <taxon>Oryza meyeriana</taxon>
    </lineage>
</organism>
<name>A0A6G1CJE4_9ORYZ</name>